<reference evidence="1 2" key="1">
    <citation type="journal article" date="2011" name="J. Bacteriol.">
        <title>Genome sequence of the Mycobacterium colombiense type strain, CECT 3035.</title>
        <authorList>
            <person name="Gonzalez-Perez M."/>
            <person name="Murcia M.I."/>
            <person name="Landsman D."/>
            <person name="Jordan I.K."/>
            <person name="Marino-Ramirez L."/>
        </authorList>
    </citation>
    <scope>NUCLEOTIDE SEQUENCE [LARGE SCALE GENOMIC DNA]</scope>
    <source>
        <strain evidence="1 2">CECT 3035</strain>
    </source>
</reference>
<proteinExistence type="predicted"/>
<dbReference type="eggNOG" id="ENOG502Z7KC">
    <property type="taxonomic scope" value="Bacteria"/>
</dbReference>
<comment type="caution">
    <text evidence="1">The sequence shown here is derived from an EMBL/GenBank/DDBJ whole genome shotgun (WGS) entry which is preliminary data.</text>
</comment>
<accession>J5EIP8</accession>
<dbReference type="GeneID" id="31526301"/>
<organism evidence="1 2">
    <name type="scientific">Mycobacterium colombiense CECT 3035</name>
    <dbReference type="NCBI Taxonomy" id="1041522"/>
    <lineage>
        <taxon>Bacteria</taxon>
        <taxon>Bacillati</taxon>
        <taxon>Actinomycetota</taxon>
        <taxon>Actinomycetes</taxon>
        <taxon>Mycobacteriales</taxon>
        <taxon>Mycobacteriaceae</taxon>
        <taxon>Mycobacterium</taxon>
        <taxon>Mycobacterium avium complex (MAC)</taxon>
    </lineage>
</organism>
<name>J5EIP8_9MYCO</name>
<dbReference type="Proteomes" id="UP000006455">
    <property type="component" value="Unassembled WGS sequence"/>
</dbReference>
<sequence>MSDDVVLTAADEFLCHQTVASFEQVTTTDRNWTEKGYIVAYDTTGEVMVAAGIGKYTNRDVMDGFAGVATPGRQWNVRASRELRPDLDRTTVGPLAWEVIKPPSQNRIVLSDNELDVSFDVTFESDFQPIVGSPGIRRSRGITGNHTIRYFQPGRAWGDVTVEGRTYRLDAARTYAYKDRSWGVRTMTGIPQPGAFWFNDPIGKPESGLRPAADHGQGVLHGYLNFNFGSWALSSTFTQGPDGRPMASSTGSSEGFVVFAGDKKPRLRITKLDLDFEFWPNSRRGKSLQAGVELEDGTTREISCSWKDLVYYFRGGGYFGFRGWWQGGYRGELDVAGESLDLSDKAVRDELYGCEEIAVECRCGDEIGHGVIEPWAIGVLPRYGITEDMLG</sequence>
<evidence type="ECO:0000313" key="2">
    <source>
        <dbReference type="Proteomes" id="UP000006455"/>
    </source>
</evidence>
<dbReference type="EMBL" id="AFVW02000002">
    <property type="protein sequence ID" value="EJO89394.1"/>
    <property type="molecule type" value="Genomic_DNA"/>
</dbReference>
<dbReference type="STRING" id="1041522.GCA_002105755_02205"/>
<gene>
    <name evidence="1" type="ORF">MCOL_V204375</name>
</gene>
<dbReference type="RefSeq" id="WP_007769907.1">
    <property type="nucleotide sequence ID" value="NZ_AFVW02000002.1"/>
</dbReference>
<evidence type="ECO:0000313" key="1">
    <source>
        <dbReference type="EMBL" id="EJO89394.1"/>
    </source>
</evidence>
<dbReference type="SUPFAM" id="SSF159245">
    <property type="entry name" value="AttH-like"/>
    <property type="match status" value="1"/>
</dbReference>
<dbReference type="OrthoDB" id="7054648at2"/>
<dbReference type="AlphaFoldDB" id="J5EIP8"/>
<protein>
    <submittedName>
        <fullName evidence="1">Uncharacterized protein</fullName>
    </submittedName>
</protein>